<comment type="caution">
    <text evidence="2">The sequence shown here is derived from an EMBL/GenBank/DDBJ whole genome shotgun (WGS) entry which is preliminary data.</text>
</comment>
<reference evidence="2 3" key="1">
    <citation type="journal article" date="2023" name="ISME J.">
        <title>Cultivation and genomic characterization of novel and ubiquitous marine nitrite-oxidizing bacteria from the Nitrospirales.</title>
        <authorList>
            <person name="Mueller A.J."/>
            <person name="Daebeler A."/>
            <person name="Herbold C.W."/>
            <person name="Kirkegaard R.H."/>
            <person name="Daims H."/>
        </authorList>
    </citation>
    <scope>NUCLEOTIDE SEQUENCE [LARGE SCALE GENOMIC DNA]</scope>
    <source>
        <strain evidence="2 3">EB</strain>
    </source>
</reference>
<evidence type="ECO:0008006" key="4">
    <source>
        <dbReference type="Google" id="ProtNLM"/>
    </source>
</evidence>
<dbReference type="EMBL" id="JAQOUE010000001">
    <property type="protein sequence ID" value="MDT7041833.1"/>
    <property type="molecule type" value="Genomic_DNA"/>
</dbReference>
<evidence type="ECO:0000313" key="2">
    <source>
        <dbReference type="EMBL" id="MDT7041833.1"/>
    </source>
</evidence>
<gene>
    <name evidence="2" type="ORF">PPG34_05680</name>
</gene>
<dbReference type="Proteomes" id="UP001250932">
    <property type="component" value="Unassembled WGS sequence"/>
</dbReference>
<dbReference type="RefSeq" id="WP_313832181.1">
    <property type="nucleotide sequence ID" value="NZ_JAQOUE010000001.1"/>
</dbReference>
<keyword evidence="3" id="KW-1185">Reference proteome</keyword>
<evidence type="ECO:0000256" key="1">
    <source>
        <dbReference type="SAM" id="MobiDB-lite"/>
    </source>
</evidence>
<accession>A0ABU3K668</accession>
<protein>
    <recommendedName>
        <fullName evidence="4">FlgN protein</fullName>
    </recommendedName>
</protein>
<evidence type="ECO:0000313" key="3">
    <source>
        <dbReference type="Proteomes" id="UP001250932"/>
    </source>
</evidence>
<feature type="compositionally biased region" description="Basic and acidic residues" evidence="1">
    <location>
        <begin position="161"/>
        <end position="174"/>
    </location>
</feature>
<name>A0ABU3K668_9BACT</name>
<feature type="region of interest" description="Disordered" evidence="1">
    <location>
        <begin position="149"/>
        <end position="174"/>
    </location>
</feature>
<proteinExistence type="predicted"/>
<sequence>MIYTLIDQYQAYLHLQGRIAKAIENRDESLLNQLREASTDLFLIIEANRKDLVEATDIKSIRETSFLSDSRHLVLLMERAQRQVQENETRLQSWLSQMKADIQQYRSSQPHRGVLASYLQQKQVASHGMIPTPNIPSVSTQDETVPVMTTPAQSPWTVPSRESETVGHRFHEQS</sequence>
<organism evidence="2 3">
    <name type="scientific">Candidatus Nitronereus thalassa</name>
    <dbReference type="NCBI Taxonomy" id="3020898"/>
    <lineage>
        <taxon>Bacteria</taxon>
        <taxon>Pseudomonadati</taxon>
        <taxon>Nitrospirota</taxon>
        <taxon>Nitrospiria</taxon>
        <taxon>Nitrospirales</taxon>
        <taxon>Nitrospiraceae</taxon>
        <taxon>Candidatus Nitronereus</taxon>
    </lineage>
</organism>